<comment type="similarity">
    <text evidence="1">Belongs to the AB hydrolase superfamily. Bacterial non-heme haloperoxidase / perhydrolase family.</text>
</comment>
<evidence type="ECO:0000259" key="2">
    <source>
        <dbReference type="Pfam" id="PF00561"/>
    </source>
</evidence>
<name>A0A1F8A7N4_9EURO</name>
<accession>A0A1F8A7N4</accession>
<evidence type="ECO:0000313" key="3">
    <source>
        <dbReference type="EMBL" id="OGM47701.1"/>
    </source>
</evidence>
<dbReference type="EMBL" id="LYCR01000021">
    <property type="protein sequence ID" value="OGM47701.1"/>
    <property type="molecule type" value="Genomic_DNA"/>
</dbReference>
<dbReference type="InterPro" id="IPR000639">
    <property type="entry name" value="Epox_hydrolase-like"/>
</dbReference>
<dbReference type="GeneID" id="34447690"/>
<dbReference type="InterPro" id="IPR000073">
    <property type="entry name" value="AB_hydrolase_1"/>
</dbReference>
<sequence>MPYLKLRDGAELFYKDWGNPEGQIVTFSHGWPLSSDNWENQMFFLAEHGYRVIGHDRRGHGRSTQTWNGNNMDTFVDDLQELFEHLDIKDAMMVGHSHGGGEVTHFLGKHGTSRVKKAVLVGAVPPLMLKSAVNPEGTDKAVFDSFRLAMLKDRAQFFLDVPSGPFFNFNRAGVQKSEGQIRSWWQQGMNTSFKTAYDAIKDFSETDFTEDLKRIDIPVLVLHGDDDQVVPIQASGYKSVKLLQQGKLKVYPGGSHAIHNINVDEVNKDLLNFLQS</sequence>
<evidence type="ECO:0000256" key="1">
    <source>
        <dbReference type="ARBA" id="ARBA00038128"/>
    </source>
</evidence>
<feature type="domain" description="AB hydrolase-1" evidence="2">
    <location>
        <begin position="27"/>
        <end position="259"/>
    </location>
</feature>
<dbReference type="PANTHER" id="PTHR43433:SF3">
    <property type="entry name" value="NON-HEME CHLOROPEROXIDASE"/>
    <property type="match status" value="1"/>
</dbReference>
<dbReference type="PANTHER" id="PTHR43433">
    <property type="entry name" value="HYDROLASE, ALPHA/BETA FOLD FAMILY PROTEIN"/>
    <property type="match status" value="1"/>
</dbReference>
<dbReference type="FunFam" id="3.40.50.1820:FF:000205">
    <property type="entry name" value="Non-haem bromoperoxidase BPO-A2"/>
    <property type="match status" value="1"/>
</dbReference>
<dbReference type="InterPro" id="IPR029058">
    <property type="entry name" value="AB_hydrolase_fold"/>
</dbReference>
<dbReference type="Proteomes" id="UP000179179">
    <property type="component" value="Unassembled WGS sequence"/>
</dbReference>
<dbReference type="Pfam" id="PF00561">
    <property type="entry name" value="Abhydrolase_1"/>
    <property type="match status" value="1"/>
</dbReference>
<dbReference type="InterPro" id="IPR050471">
    <property type="entry name" value="AB_hydrolase"/>
</dbReference>
<dbReference type="GO" id="GO:0016787">
    <property type="term" value="F:hydrolase activity"/>
    <property type="evidence" value="ECO:0007669"/>
    <property type="project" value="UniProtKB-KW"/>
</dbReference>
<dbReference type="AlphaFoldDB" id="A0A1F8A7N4"/>
<comment type="caution">
    <text evidence="3">The sequence shown here is derived from an EMBL/GenBank/DDBJ whole genome shotgun (WGS) entry which is preliminary data.</text>
</comment>
<protein>
    <submittedName>
        <fullName evidence="3">Alpha/beta fold family hydrolase</fullName>
    </submittedName>
</protein>
<evidence type="ECO:0000313" key="4">
    <source>
        <dbReference type="Proteomes" id="UP000179179"/>
    </source>
</evidence>
<dbReference type="SUPFAM" id="SSF53474">
    <property type="entry name" value="alpha/beta-Hydrolases"/>
    <property type="match status" value="1"/>
</dbReference>
<dbReference type="Gene3D" id="3.40.50.1820">
    <property type="entry name" value="alpha/beta hydrolase"/>
    <property type="match status" value="1"/>
</dbReference>
<dbReference type="PRINTS" id="PR00412">
    <property type="entry name" value="EPOXHYDRLASE"/>
</dbReference>
<proteinExistence type="inferred from homology"/>
<organism evidence="3 4">
    <name type="scientific">Aspergillus bombycis</name>
    <dbReference type="NCBI Taxonomy" id="109264"/>
    <lineage>
        <taxon>Eukaryota</taxon>
        <taxon>Fungi</taxon>
        <taxon>Dikarya</taxon>
        <taxon>Ascomycota</taxon>
        <taxon>Pezizomycotina</taxon>
        <taxon>Eurotiomycetes</taxon>
        <taxon>Eurotiomycetidae</taxon>
        <taxon>Eurotiales</taxon>
        <taxon>Aspergillaceae</taxon>
        <taxon>Aspergillus</taxon>
    </lineage>
</organism>
<reference evidence="3 4" key="1">
    <citation type="journal article" date="2016" name="Genome Biol. Evol.">
        <title>Draft genome sequence of an aflatoxigenic Aspergillus species, A. bombycis.</title>
        <authorList>
            <person name="Moore G.G."/>
            <person name="Mack B.M."/>
            <person name="Beltz S.B."/>
            <person name="Gilbert M.K."/>
        </authorList>
    </citation>
    <scope>NUCLEOTIDE SEQUENCE [LARGE SCALE GENOMIC DNA]</scope>
    <source>
        <strain evidence="4">NRRL 26010</strain>
    </source>
</reference>
<keyword evidence="3" id="KW-0378">Hydrolase</keyword>
<gene>
    <name evidence="3" type="ORF">ABOM_004300</name>
</gene>
<keyword evidence="4" id="KW-1185">Reference proteome</keyword>
<dbReference type="STRING" id="109264.A0A1F8A7N4"/>
<dbReference type="PRINTS" id="PR00111">
    <property type="entry name" value="ABHYDROLASE"/>
</dbReference>
<dbReference type="OrthoDB" id="408373at2759"/>
<dbReference type="RefSeq" id="XP_022391418.1">
    <property type="nucleotide sequence ID" value="XM_022531430.1"/>
</dbReference>